<accession>E6PZN1</accession>
<comment type="caution">
    <text evidence="2">The sequence shown here is derived from an EMBL/GenBank/DDBJ whole genome shotgun (WGS) entry which is preliminary data.</text>
</comment>
<protein>
    <submittedName>
        <fullName evidence="2">Uncharacterized protein</fullName>
    </submittedName>
</protein>
<sequence>MNSHPKPPLNYEDGLTSPPDVEQNEMECAEFQANMAERIGAGENLLSDPHLSHCQRCQRLVEELEAIAQAARLLLPAEEEPHEDLWGKIERAISHESA</sequence>
<evidence type="ECO:0000256" key="1">
    <source>
        <dbReference type="SAM" id="MobiDB-lite"/>
    </source>
</evidence>
<feature type="region of interest" description="Disordered" evidence="1">
    <location>
        <begin position="1"/>
        <end position="21"/>
    </location>
</feature>
<name>E6PZN1_9ZZZZ</name>
<gene>
    <name evidence="2" type="ORF">CARN3_1415</name>
</gene>
<organism evidence="2">
    <name type="scientific">mine drainage metagenome</name>
    <dbReference type="NCBI Taxonomy" id="410659"/>
    <lineage>
        <taxon>unclassified sequences</taxon>
        <taxon>metagenomes</taxon>
        <taxon>ecological metagenomes</taxon>
    </lineage>
</organism>
<dbReference type="AlphaFoldDB" id="E6PZN1"/>
<reference evidence="2" key="1">
    <citation type="submission" date="2009-10" db="EMBL/GenBank/DDBJ databases">
        <title>Diversity of trophic interactions inside an arsenic-rich microbial ecosystem.</title>
        <authorList>
            <person name="Bertin P.N."/>
            <person name="Heinrich-Salmeron A."/>
            <person name="Pelletier E."/>
            <person name="Goulhen-Chollet F."/>
            <person name="Arsene-Ploetze F."/>
            <person name="Gallien S."/>
            <person name="Calteau A."/>
            <person name="Vallenet D."/>
            <person name="Casiot C."/>
            <person name="Chane-Woon-Ming B."/>
            <person name="Giloteaux L."/>
            <person name="Barakat M."/>
            <person name="Bonnefoy V."/>
            <person name="Bruneel O."/>
            <person name="Chandler M."/>
            <person name="Cleiss J."/>
            <person name="Duran R."/>
            <person name="Elbaz-Poulichet F."/>
            <person name="Fonknechten N."/>
            <person name="Lauga B."/>
            <person name="Mornico D."/>
            <person name="Ortet P."/>
            <person name="Schaeffer C."/>
            <person name="Siguier P."/>
            <person name="Alexander Thil Smith A."/>
            <person name="Van Dorsselaer A."/>
            <person name="Weissenbach J."/>
            <person name="Medigue C."/>
            <person name="Le Paslier D."/>
        </authorList>
    </citation>
    <scope>NUCLEOTIDE SEQUENCE</scope>
</reference>
<evidence type="ECO:0000313" key="2">
    <source>
        <dbReference type="EMBL" id="CBI00390.1"/>
    </source>
</evidence>
<dbReference type="EMBL" id="CABN01000132">
    <property type="protein sequence ID" value="CBI00390.1"/>
    <property type="molecule type" value="Genomic_DNA"/>
</dbReference>
<proteinExistence type="predicted"/>